<name>A0A918TUY6_9BACT</name>
<keyword evidence="15" id="KW-1185">Reference proteome</keyword>
<dbReference type="InterPro" id="IPR022463">
    <property type="entry name" value="1-PFruKinase"/>
</dbReference>
<dbReference type="AlphaFoldDB" id="A0A918TUY6"/>
<dbReference type="GO" id="GO:0005524">
    <property type="term" value="F:ATP binding"/>
    <property type="evidence" value="ECO:0007669"/>
    <property type="project" value="UniProtKB-UniRule"/>
</dbReference>
<dbReference type="EC" id="2.7.1.56" evidence="2 12"/>
<evidence type="ECO:0000256" key="10">
    <source>
        <dbReference type="PIRNR" id="PIRNR000535"/>
    </source>
</evidence>
<evidence type="ECO:0000256" key="8">
    <source>
        <dbReference type="ARBA" id="ARBA00032802"/>
    </source>
</evidence>
<keyword evidence="5 12" id="KW-0547">Nucleotide-binding</keyword>
<proteinExistence type="inferred from homology"/>
<evidence type="ECO:0000256" key="12">
    <source>
        <dbReference type="RuleBase" id="RU369061"/>
    </source>
</evidence>
<dbReference type="InterPro" id="IPR002139">
    <property type="entry name" value="Ribo/fructo_kinase"/>
</dbReference>
<keyword evidence="6 11" id="KW-0418">Kinase</keyword>
<dbReference type="InterPro" id="IPR002173">
    <property type="entry name" value="Carboh/pur_kinase_PfkB_CS"/>
</dbReference>
<comment type="caution">
    <text evidence="14">The sequence shown here is derived from an EMBL/GenBank/DDBJ whole genome shotgun (WGS) entry which is preliminary data.</text>
</comment>
<keyword evidence="7 12" id="KW-0067">ATP-binding</keyword>
<comment type="similarity">
    <text evidence="1 11">Belongs to the carbohydrate kinase PfkB family.</text>
</comment>
<dbReference type="PRINTS" id="PR00990">
    <property type="entry name" value="RIBOKINASE"/>
</dbReference>
<dbReference type="PANTHER" id="PTHR46566:SF5">
    <property type="entry name" value="1-PHOSPHOFRUCTOKINASE"/>
    <property type="match status" value="1"/>
</dbReference>
<dbReference type="InterPro" id="IPR029056">
    <property type="entry name" value="Ribokinase-like"/>
</dbReference>
<dbReference type="Pfam" id="PF00294">
    <property type="entry name" value="PfkB"/>
    <property type="match status" value="1"/>
</dbReference>
<evidence type="ECO:0000259" key="13">
    <source>
        <dbReference type="Pfam" id="PF00294"/>
    </source>
</evidence>
<evidence type="ECO:0000256" key="3">
    <source>
        <dbReference type="ARBA" id="ARBA00013596"/>
    </source>
</evidence>
<feature type="domain" description="Carbohydrate kinase PfkB" evidence="13">
    <location>
        <begin position="13"/>
        <end position="290"/>
    </location>
</feature>
<reference evidence="14" key="2">
    <citation type="submission" date="2020-09" db="EMBL/GenBank/DDBJ databases">
        <authorList>
            <person name="Sun Q."/>
            <person name="Kim S."/>
        </authorList>
    </citation>
    <scope>NUCLEOTIDE SEQUENCE</scope>
    <source>
        <strain evidence="14">KCTC 12988</strain>
    </source>
</reference>
<dbReference type="NCBIfam" id="TIGR03828">
    <property type="entry name" value="pfkB"/>
    <property type="match status" value="1"/>
</dbReference>
<evidence type="ECO:0000256" key="5">
    <source>
        <dbReference type="ARBA" id="ARBA00022741"/>
    </source>
</evidence>
<evidence type="ECO:0000256" key="9">
    <source>
        <dbReference type="ARBA" id="ARBA00047745"/>
    </source>
</evidence>
<dbReference type="PIRSF" id="PIRSF000535">
    <property type="entry name" value="1PFK/6PFK/LacC"/>
    <property type="match status" value="1"/>
</dbReference>
<dbReference type="InterPro" id="IPR011611">
    <property type="entry name" value="PfkB_dom"/>
</dbReference>
<dbReference type="PROSITE" id="PS00584">
    <property type="entry name" value="PFKB_KINASES_2"/>
    <property type="match status" value="1"/>
</dbReference>
<dbReference type="EMBL" id="BMXI01000014">
    <property type="protein sequence ID" value="GHC61202.1"/>
    <property type="molecule type" value="Genomic_DNA"/>
</dbReference>
<dbReference type="SUPFAM" id="SSF53613">
    <property type="entry name" value="Ribokinase-like"/>
    <property type="match status" value="1"/>
</dbReference>
<dbReference type="NCBIfam" id="TIGR03168">
    <property type="entry name" value="1-PFK"/>
    <property type="match status" value="1"/>
</dbReference>
<evidence type="ECO:0000256" key="7">
    <source>
        <dbReference type="ARBA" id="ARBA00022840"/>
    </source>
</evidence>
<dbReference type="Gene3D" id="3.40.1190.20">
    <property type="match status" value="1"/>
</dbReference>
<evidence type="ECO:0000256" key="1">
    <source>
        <dbReference type="ARBA" id="ARBA00010688"/>
    </source>
</evidence>
<evidence type="ECO:0000313" key="15">
    <source>
        <dbReference type="Proteomes" id="UP000644507"/>
    </source>
</evidence>
<protein>
    <recommendedName>
        <fullName evidence="3 12">1-phosphofructokinase</fullName>
        <shortName evidence="12">Fru1PK</shortName>
        <ecNumber evidence="2 12">2.7.1.56</ecNumber>
    </recommendedName>
    <alternativeName>
        <fullName evidence="8 12">Fructose 1-phosphate kinase</fullName>
    </alternativeName>
</protein>
<evidence type="ECO:0000256" key="4">
    <source>
        <dbReference type="ARBA" id="ARBA00022679"/>
    </source>
</evidence>
<dbReference type="Proteomes" id="UP000644507">
    <property type="component" value="Unassembled WGS sequence"/>
</dbReference>
<dbReference type="CDD" id="cd01164">
    <property type="entry name" value="FruK_PfkB_like"/>
    <property type="match status" value="1"/>
</dbReference>
<dbReference type="GO" id="GO:0044281">
    <property type="term" value="P:small molecule metabolic process"/>
    <property type="evidence" value="ECO:0007669"/>
    <property type="project" value="UniProtKB-ARBA"/>
</dbReference>
<evidence type="ECO:0000256" key="2">
    <source>
        <dbReference type="ARBA" id="ARBA00012131"/>
    </source>
</evidence>
<dbReference type="PANTHER" id="PTHR46566">
    <property type="entry name" value="1-PHOSPHOFRUCTOKINASE-RELATED"/>
    <property type="match status" value="1"/>
</dbReference>
<organism evidence="14 15">
    <name type="scientific">Roseibacillus persicicus</name>
    <dbReference type="NCBI Taxonomy" id="454148"/>
    <lineage>
        <taxon>Bacteria</taxon>
        <taxon>Pseudomonadati</taxon>
        <taxon>Verrucomicrobiota</taxon>
        <taxon>Verrucomicrobiia</taxon>
        <taxon>Verrucomicrobiales</taxon>
        <taxon>Verrucomicrobiaceae</taxon>
        <taxon>Roseibacillus</taxon>
    </lineage>
</organism>
<dbReference type="GO" id="GO:0008662">
    <property type="term" value="F:1-phosphofructokinase activity"/>
    <property type="evidence" value="ECO:0007669"/>
    <property type="project" value="UniProtKB-UniRule"/>
</dbReference>
<accession>A0A918TUY6</accession>
<evidence type="ECO:0000256" key="6">
    <source>
        <dbReference type="ARBA" id="ARBA00022777"/>
    </source>
</evidence>
<comment type="function">
    <text evidence="12">Catalyzes the ATP-dependent phosphorylation of fructose-l-phosphate to fructose-l,6-bisphosphate.</text>
</comment>
<comment type="catalytic activity">
    <reaction evidence="9 12">
        <text>beta-D-fructose 1-phosphate + ATP = beta-D-fructose 1,6-bisphosphate + ADP + H(+)</text>
        <dbReference type="Rhea" id="RHEA:14213"/>
        <dbReference type="ChEBI" id="CHEBI:15378"/>
        <dbReference type="ChEBI" id="CHEBI:30616"/>
        <dbReference type="ChEBI" id="CHEBI:32966"/>
        <dbReference type="ChEBI" id="CHEBI:138881"/>
        <dbReference type="ChEBI" id="CHEBI:456216"/>
        <dbReference type="EC" id="2.7.1.56"/>
    </reaction>
</comment>
<sequence>MNSSTDLVTITLNPAIDHTVILDQLAIGSVNRTLEYYRQTGGKGVNVSAMLGGFGIATTATGFLGKENPRLFTDLFKANQIRDEFIWIAGETRTGIKIVDEGSKETTDINFPGLEPSFADVQLFEKRLRKLIQPGRWFVLAGSLPVGISLDFFSEIIALIKQGGGLVAADTSGEALKVAINSGVDMVKPNQHELAEYLGHDLPDFNSWVHAARELQESQVSHVILSLGSEGALFISPEKALMASAPPVKVVSTVGAGDSMVAGYLAGLTTGRAPAECAKLASVFAWCALEDVRRRLPAREVIEARMAQIKIQPLPDRKPAALPGR</sequence>
<dbReference type="InterPro" id="IPR017583">
    <property type="entry name" value="Tagatose/fructose_Pkinase"/>
</dbReference>
<dbReference type="FunFam" id="3.40.1190.20:FF:000001">
    <property type="entry name" value="Phosphofructokinase"/>
    <property type="match status" value="1"/>
</dbReference>
<dbReference type="RefSeq" id="WP_189571741.1">
    <property type="nucleotide sequence ID" value="NZ_BMXI01000014.1"/>
</dbReference>
<reference evidence="14" key="1">
    <citation type="journal article" date="2014" name="Int. J. Syst. Evol. Microbiol.">
        <title>Complete genome sequence of Corynebacterium casei LMG S-19264T (=DSM 44701T), isolated from a smear-ripened cheese.</title>
        <authorList>
            <consortium name="US DOE Joint Genome Institute (JGI-PGF)"/>
            <person name="Walter F."/>
            <person name="Albersmeier A."/>
            <person name="Kalinowski J."/>
            <person name="Ruckert C."/>
        </authorList>
    </citation>
    <scope>NUCLEOTIDE SEQUENCE</scope>
    <source>
        <strain evidence="14">KCTC 12988</strain>
    </source>
</reference>
<keyword evidence="4 10" id="KW-0808">Transferase</keyword>
<evidence type="ECO:0000313" key="14">
    <source>
        <dbReference type="EMBL" id="GHC61202.1"/>
    </source>
</evidence>
<dbReference type="GO" id="GO:0016052">
    <property type="term" value="P:carbohydrate catabolic process"/>
    <property type="evidence" value="ECO:0007669"/>
    <property type="project" value="UniProtKB-ARBA"/>
</dbReference>
<dbReference type="GO" id="GO:0005829">
    <property type="term" value="C:cytosol"/>
    <property type="evidence" value="ECO:0007669"/>
    <property type="project" value="TreeGrafter"/>
</dbReference>
<evidence type="ECO:0000256" key="11">
    <source>
        <dbReference type="RuleBase" id="RU003704"/>
    </source>
</evidence>
<gene>
    <name evidence="14" type="ORF">GCM10007100_30610</name>
</gene>